<dbReference type="Proteomes" id="UP000694251">
    <property type="component" value="Chromosome 6"/>
</dbReference>
<evidence type="ECO:0000256" key="11">
    <source>
        <dbReference type="SAM" id="MobiDB-lite"/>
    </source>
</evidence>
<evidence type="ECO:0000313" key="14">
    <source>
        <dbReference type="EMBL" id="KAG7599562.1"/>
    </source>
</evidence>
<dbReference type="PANTHER" id="PTHR46481:SF10">
    <property type="entry name" value="ZINC FINGER BED DOMAIN-CONTAINING PROTEIN 39"/>
    <property type="match status" value="1"/>
</dbReference>
<dbReference type="GO" id="GO:0003677">
    <property type="term" value="F:DNA binding"/>
    <property type="evidence" value="ECO:0007669"/>
    <property type="project" value="UniProtKB-KW"/>
</dbReference>
<dbReference type="OrthoDB" id="1106988at2759"/>
<keyword evidence="6" id="KW-0805">Transcription regulation</keyword>
<keyword evidence="8" id="KW-0804">Transcription</keyword>
<protein>
    <submittedName>
        <fullName evidence="13">HAT C-terminal dimerization domain</fullName>
    </submittedName>
</protein>
<sequence>MDNEDEFPHGGDGGQTSADTSQSKSLVSVSRSVKRSRTSDIWNHFTLEEDENSDKRAYCKKCPKQYLMLPTTGTSNLIRHHGKCSMGVDVERKTVKIDHKVAREKFSRVIIRHDLPFLCVEYEELRDFISYMNPDYRSYTRNTAATDVVKTWEKEKQILKSELERIPSRICLTSDCWTSLGGDGYISLTAHYVDTKWILNSKILSFCDMLPPHSGDALASRIHECLKEWGIEKKVFTLTLDNATANNCMQDILRDRLNLDDNLMCKGKFFHVRCCAHVLNRIVQSGLLVISDALSKIRETVKYIKGSTSRRIALAECVEGEGEVLLSLDVQTRWNSTYLMLEKALKYQRALNRFKIVDKNYRYCPSTEEWKRAKTIHEILMPFYKITNLMSGRSYSTSNLYFGHVWKIQCLLEVHQYNEDKAVRDMIFKMRLKFDKYWAEYSVILAMGAVLDPRMKFKLLKRCYDELDPTTSQEKIDFLENQLIMLFGEYRKAFPLTPVVSSTRADSRVSGRGSENLDVLDDLFDLDDVPEVEESKSALDMYLEDPKLEMKNHPNLNVLQYWKENRHRFGALAYMAMDVLSIPITSVASESSFSIGSHVINKYRSRLLPSNVQALLCTRSWLYGFVNDDEDDKGETVVIRSDPASRGKEQE</sequence>
<dbReference type="InterPro" id="IPR008906">
    <property type="entry name" value="HATC_C_dom"/>
</dbReference>
<evidence type="ECO:0000313" key="15">
    <source>
        <dbReference type="Proteomes" id="UP000694251"/>
    </source>
</evidence>
<feature type="domain" description="BED-type" evidence="12">
    <location>
        <begin position="36"/>
        <end position="106"/>
    </location>
</feature>
<dbReference type="Proteomes" id="UP000694251">
    <property type="component" value="Chromosome 7"/>
</dbReference>
<gene>
    <name evidence="14" type="ORF">ISN44_As06g037430</name>
    <name evidence="13" type="ORF">ISN44_As07g003120</name>
</gene>
<evidence type="ECO:0000256" key="7">
    <source>
        <dbReference type="ARBA" id="ARBA00023125"/>
    </source>
</evidence>
<dbReference type="InterPro" id="IPR003656">
    <property type="entry name" value="Znf_BED"/>
</dbReference>
<dbReference type="InterPro" id="IPR025525">
    <property type="entry name" value="hAT-like_transposase_RNase-H"/>
</dbReference>
<dbReference type="GO" id="GO:0005634">
    <property type="term" value="C:nucleus"/>
    <property type="evidence" value="ECO:0007669"/>
    <property type="project" value="UniProtKB-SubCell"/>
</dbReference>
<accession>A0A8T2BQU9</accession>
<proteinExistence type="predicted"/>
<keyword evidence="15" id="KW-1185">Reference proteome</keyword>
<keyword evidence="7" id="KW-0238">DNA-binding</keyword>
<feature type="region of interest" description="Disordered" evidence="11">
    <location>
        <begin position="1"/>
        <end position="35"/>
    </location>
</feature>
<dbReference type="InterPro" id="IPR052035">
    <property type="entry name" value="ZnF_BED_domain_contain"/>
</dbReference>
<dbReference type="AlphaFoldDB" id="A0A8T2BQU9"/>
<comment type="subunit">
    <text evidence="2">Homodimer.</text>
</comment>
<evidence type="ECO:0000256" key="5">
    <source>
        <dbReference type="ARBA" id="ARBA00022833"/>
    </source>
</evidence>
<evidence type="ECO:0000256" key="4">
    <source>
        <dbReference type="ARBA" id="ARBA00022771"/>
    </source>
</evidence>
<evidence type="ECO:0000256" key="1">
    <source>
        <dbReference type="ARBA" id="ARBA00004123"/>
    </source>
</evidence>
<dbReference type="PROSITE" id="PS50808">
    <property type="entry name" value="ZF_BED"/>
    <property type="match status" value="1"/>
</dbReference>
<dbReference type="Pfam" id="PF05699">
    <property type="entry name" value="Dimer_Tnp_hAT"/>
    <property type="match status" value="1"/>
</dbReference>
<dbReference type="EMBL" id="JAEFBJ010000006">
    <property type="protein sequence ID" value="KAG7599562.1"/>
    <property type="molecule type" value="Genomic_DNA"/>
</dbReference>
<dbReference type="EMBL" id="JAEFBJ010000007">
    <property type="protein sequence ID" value="KAG7587952.1"/>
    <property type="molecule type" value="Genomic_DNA"/>
</dbReference>
<dbReference type="Pfam" id="PF14372">
    <property type="entry name" value="hAT-like_RNase-H"/>
    <property type="match status" value="1"/>
</dbReference>
<dbReference type="GO" id="GO:0008270">
    <property type="term" value="F:zinc ion binding"/>
    <property type="evidence" value="ECO:0007669"/>
    <property type="project" value="UniProtKB-KW"/>
</dbReference>
<keyword evidence="3" id="KW-0479">Metal-binding</keyword>
<dbReference type="Pfam" id="PF02892">
    <property type="entry name" value="zf-BED"/>
    <property type="match status" value="1"/>
</dbReference>
<keyword evidence="4 10" id="KW-0863">Zinc-finger</keyword>
<comment type="subcellular location">
    <subcellularLocation>
        <location evidence="1">Nucleus</location>
    </subcellularLocation>
</comment>
<feature type="compositionally biased region" description="Low complexity" evidence="11">
    <location>
        <begin position="20"/>
        <end position="31"/>
    </location>
</feature>
<evidence type="ECO:0000256" key="9">
    <source>
        <dbReference type="ARBA" id="ARBA00023242"/>
    </source>
</evidence>
<dbReference type="InterPro" id="IPR006580">
    <property type="entry name" value="Znf_TTF"/>
</dbReference>
<dbReference type="SMART" id="SM00614">
    <property type="entry name" value="ZnF_BED"/>
    <property type="match status" value="1"/>
</dbReference>
<name>A0A8T2BQU9_ARASU</name>
<evidence type="ECO:0000256" key="6">
    <source>
        <dbReference type="ARBA" id="ARBA00023015"/>
    </source>
</evidence>
<comment type="caution">
    <text evidence="13">The sequence shown here is derived from an EMBL/GenBank/DDBJ whole genome shotgun (WGS) entry which is preliminary data.</text>
</comment>
<evidence type="ECO:0000256" key="3">
    <source>
        <dbReference type="ARBA" id="ARBA00022723"/>
    </source>
</evidence>
<evidence type="ECO:0000256" key="8">
    <source>
        <dbReference type="ARBA" id="ARBA00023163"/>
    </source>
</evidence>
<organism evidence="13 15">
    <name type="scientific">Arabidopsis suecica</name>
    <name type="common">Swedish thale-cress</name>
    <name type="synonym">Cardaminopsis suecica</name>
    <dbReference type="NCBI Taxonomy" id="45249"/>
    <lineage>
        <taxon>Eukaryota</taxon>
        <taxon>Viridiplantae</taxon>
        <taxon>Streptophyta</taxon>
        <taxon>Embryophyta</taxon>
        <taxon>Tracheophyta</taxon>
        <taxon>Spermatophyta</taxon>
        <taxon>Magnoliopsida</taxon>
        <taxon>eudicotyledons</taxon>
        <taxon>Gunneridae</taxon>
        <taxon>Pentapetalae</taxon>
        <taxon>rosids</taxon>
        <taxon>malvids</taxon>
        <taxon>Brassicales</taxon>
        <taxon>Brassicaceae</taxon>
        <taxon>Camelineae</taxon>
        <taxon>Arabidopsis</taxon>
    </lineage>
</organism>
<reference evidence="13 15" key="1">
    <citation type="submission" date="2020-12" db="EMBL/GenBank/DDBJ databases">
        <title>Concerted genomic and epigenomic changes stabilize Arabidopsis allopolyploids.</title>
        <authorList>
            <person name="Chen Z."/>
        </authorList>
    </citation>
    <scope>NUCLEOTIDE SEQUENCE [LARGE SCALE GENOMIC DNA]</scope>
    <source>
        <strain evidence="13">As9502</strain>
        <tissue evidence="13">Leaf</tissue>
    </source>
</reference>
<dbReference type="GO" id="GO:0046983">
    <property type="term" value="F:protein dimerization activity"/>
    <property type="evidence" value="ECO:0007669"/>
    <property type="project" value="InterPro"/>
</dbReference>
<keyword evidence="5" id="KW-0862">Zinc</keyword>
<dbReference type="SMART" id="SM00597">
    <property type="entry name" value="ZnF_TTF"/>
    <property type="match status" value="1"/>
</dbReference>
<evidence type="ECO:0000256" key="10">
    <source>
        <dbReference type="PROSITE-ProRule" id="PRU00027"/>
    </source>
</evidence>
<evidence type="ECO:0000313" key="13">
    <source>
        <dbReference type="EMBL" id="KAG7587952.1"/>
    </source>
</evidence>
<evidence type="ECO:0000256" key="2">
    <source>
        <dbReference type="ARBA" id="ARBA00011738"/>
    </source>
</evidence>
<keyword evidence="9" id="KW-0539">Nucleus</keyword>
<evidence type="ECO:0000259" key="12">
    <source>
        <dbReference type="PROSITE" id="PS50808"/>
    </source>
</evidence>
<dbReference type="PANTHER" id="PTHR46481">
    <property type="entry name" value="ZINC FINGER BED DOMAIN-CONTAINING PROTEIN 4"/>
    <property type="match status" value="1"/>
</dbReference>